<sequence>MKRFGMLLCVALVLSLCFSGCQATDLSESGLSENQTSALEERGASESQGASLHEGETMPDLELEFKLEVDSVAIAAIDVVACDDLEGEGYFTGATVKASYEEGKEEMPLTQGLSYRVTLGGKSIQARDADPIYLKFSYTTEDGETFSAGNAAVSKEECWSGKTKQFVVRDAVTITPAS</sequence>
<evidence type="ECO:0008006" key="5">
    <source>
        <dbReference type="Google" id="ProtNLM"/>
    </source>
</evidence>
<reference evidence="3" key="2">
    <citation type="submission" date="2021-04" db="EMBL/GenBank/DDBJ databases">
        <authorList>
            <person name="Gilroy R."/>
        </authorList>
    </citation>
    <scope>NUCLEOTIDE SEQUENCE</scope>
    <source>
        <strain evidence="3">CHK185-1770</strain>
    </source>
</reference>
<feature type="region of interest" description="Disordered" evidence="1">
    <location>
        <begin position="32"/>
        <end position="55"/>
    </location>
</feature>
<evidence type="ECO:0000256" key="2">
    <source>
        <dbReference type="SAM" id="SignalP"/>
    </source>
</evidence>
<dbReference type="EMBL" id="DWXG01000039">
    <property type="protein sequence ID" value="HJB97933.1"/>
    <property type="molecule type" value="Genomic_DNA"/>
</dbReference>
<keyword evidence="2" id="KW-0732">Signal</keyword>
<gene>
    <name evidence="3" type="ORF">H9710_05055</name>
</gene>
<organism evidence="3 4">
    <name type="scientific">Candidatus Acutalibacter pullicola</name>
    <dbReference type="NCBI Taxonomy" id="2838417"/>
    <lineage>
        <taxon>Bacteria</taxon>
        <taxon>Bacillati</taxon>
        <taxon>Bacillota</taxon>
        <taxon>Clostridia</taxon>
        <taxon>Eubacteriales</taxon>
        <taxon>Acutalibacteraceae</taxon>
        <taxon>Acutalibacter</taxon>
    </lineage>
</organism>
<accession>A0A9D2MW86</accession>
<evidence type="ECO:0000313" key="3">
    <source>
        <dbReference type="EMBL" id="HJB97933.1"/>
    </source>
</evidence>
<evidence type="ECO:0000256" key="1">
    <source>
        <dbReference type="SAM" id="MobiDB-lite"/>
    </source>
</evidence>
<reference evidence="3" key="1">
    <citation type="journal article" date="2021" name="PeerJ">
        <title>Extensive microbial diversity within the chicken gut microbiome revealed by metagenomics and culture.</title>
        <authorList>
            <person name="Gilroy R."/>
            <person name="Ravi A."/>
            <person name="Getino M."/>
            <person name="Pursley I."/>
            <person name="Horton D.L."/>
            <person name="Alikhan N.F."/>
            <person name="Baker D."/>
            <person name="Gharbi K."/>
            <person name="Hall N."/>
            <person name="Watson M."/>
            <person name="Adriaenssens E.M."/>
            <person name="Foster-Nyarko E."/>
            <person name="Jarju S."/>
            <person name="Secka A."/>
            <person name="Antonio M."/>
            <person name="Oren A."/>
            <person name="Chaudhuri R.R."/>
            <person name="La Ragione R."/>
            <person name="Hildebrand F."/>
            <person name="Pallen M.J."/>
        </authorList>
    </citation>
    <scope>NUCLEOTIDE SEQUENCE</scope>
    <source>
        <strain evidence="3">CHK185-1770</strain>
    </source>
</reference>
<proteinExistence type="predicted"/>
<feature type="chain" id="PRO_5038887704" description="Lipoprotein" evidence="2">
    <location>
        <begin position="24"/>
        <end position="178"/>
    </location>
</feature>
<dbReference type="Proteomes" id="UP000826793">
    <property type="component" value="Unassembled WGS sequence"/>
</dbReference>
<evidence type="ECO:0000313" key="4">
    <source>
        <dbReference type="Proteomes" id="UP000826793"/>
    </source>
</evidence>
<dbReference type="AlphaFoldDB" id="A0A9D2MW86"/>
<feature type="signal peptide" evidence="2">
    <location>
        <begin position="1"/>
        <end position="23"/>
    </location>
</feature>
<comment type="caution">
    <text evidence="3">The sequence shown here is derived from an EMBL/GenBank/DDBJ whole genome shotgun (WGS) entry which is preliminary data.</text>
</comment>
<name>A0A9D2MW86_9FIRM</name>
<protein>
    <recommendedName>
        <fullName evidence="5">Lipoprotein</fullName>
    </recommendedName>
</protein>